<feature type="region of interest" description="Disordered" evidence="1">
    <location>
        <begin position="121"/>
        <end position="178"/>
    </location>
</feature>
<evidence type="ECO:0000256" key="1">
    <source>
        <dbReference type="SAM" id="MobiDB-lite"/>
    </source>
</evidence>
<accession>A0A0V0Z7X8</accession>
<reference evidence="2 3" key="1">
    <citation type="submission" date="2015-01" db="EMBL/GenBank/DDBJ databases">
        <title>Evolution of Trichinella species and genotypes.</title>
        <authorList>
            <person name="Korhonen P.K."/>
            <person name="Edoardo P."/>
            <person name="Giuseppe L.R."/>
            <person name="Gasser R.B."/>
        </authorList>
    </citation>
    <scope>NUCLEOTIDE SEQUENCE [LARGE SCALE GENOMIC DNA]</scope>
    <source>
        <strain evidence="2">ISS2496</strain>
    </source>
</reference>
<feature type="region of interest" description="Disordered" evidence="1">
    <location>
        <begin position="71"/>
        <end position="109"/>
    </location>
</feature>
<dbReference type="Proteomes" id="UP000054783">
    <property type="component" value="Unassembled WGS sequence"/>
</dbReference>
<sequence>MALMLTLRVSSQFHIILRLISRICLCQTFFAFLESYSILFLVMADVPELHLVPNRCGIWSNSVGTLYHAAAGSQHSEKDQTKPAPETCSLRRISHPTPHAGTEVGNPATMEGRDAALKKWATENPCRPGPGWPAEPPTARQPSHEDSGQTPGSPQHSVRRRQSARSEHGDVETADGELYRIEVTQKQLMGKENPDTPVSMGHPAVPPGRHEWTETLICHRH</sequence>
<dbReference type="EMBL" id="JYDQ01000332">
    <property type="protein sequence ID" value="KRY08472.1"/>
    <property type="molecule type" value="Genomic_DNA"/>
</dbReference>
<evidence type="ECO:0000313" key="2">
    <source>
        <dbReference type="EMBL" id="KRY08472.1"/>
    </source>
</evidence>
<comment type="caution">
    <text evidence="2">The sequence shown here is derived from an EMBL/GenBank/DDBJ whole genome shotgun (WGS) entry which is preliminary data.</text>
</comment>
<organism evidence="2 3">
    <name type="scientific">Trichinella patagoniensis</name>
    <dbReference type="NCBI Taxonomy" id="990121"/>
    <lineage>
        <taxon>Eukaryota</taxon>
        <taxon>Metazoa</taxon>
        <taxon>Ecdysozoa</taxon>
        <taxon>Nematoda</taxon>
        <taxon>Enoplea</taxon>
        <taxon>Dorylaimia</taxon>
        <taxon>Trichinellida</taxon>
        <taxon>Trichinellidae</taxon>
        <taxon>Trichinella</taxon>
    </lineage>
</organism>
<feature type="compositionally biased region" description="Pro residues" evidence="1">
    <location>
        <begin position="127"/>
        <end position="136"/>
    </location>
</feature>
<proteinExistence type="predicted"/>
<dbReference type="AlphaFoldDB" id="A0A0V0Z7X8"/>
<protein>
    <submittedName>
        <fullName evidence="2">Uncharacterized protein</fullName>
    </submittedName>
</protein>
<keyword evidence="3" id="KW-1185">Reference proteome</keyword>
<gene>
    <name evidence="2" type="ORF">T12_9383</name>
</gene>
<evidence type="ECO:0000313" key="3">
    <source>
        <dbReference type="Proteomes" id="UP000054783"/>
    </source>
</evidence>
<name>A0A0V0Z7X8_9BILA</name>